<evidence type="ECO:0000259" key="5">
    <source>
        <dbReference type="Pfam" id="PF00931"/>
    </source>
</evidence>
<dbReference type="SUPFAM" id="SSF52540">
    <property type="entry name" value="P-loop containing nucleoside triphosphate hydrolases"/>
    <property type="match status" value="1"/>
</dbReference>
<evidence type="ECO:0000256" key="3">
    <source>
        <dbReference type="ARBA" id="ARBA00022821"/>
    </source>
</evidence>
<dbReference type="Proteomes" id="UP001472677">
    <property type="component" value="Unassembled WGS sequence"/>
</dbReference>
<dbReference type="InterPro" id="IPR057135">
    <property type="entry name" value="At4g27190-like_LRR"/>
</dbReference>
<dbReference type="InterPro" id="IPR002182">
    <property type="entry name" value="NB-ARC"/>
</dbReference>
<feature type="domain" description="NB-ARC" evidence="5">
    <location>
        <begin position="124"/>
        <end position="272"/>
    </location>
</feature>
<dbReference type="Gene3D" id="1.10.8.430">
    <property type="entry name" value="Helical domain of apoptotic protease-activating factors"/>
    <property type="match status" value="1"/>
</dbReference>
<dbReference type="EMBL" id="JBBPBM010001296">
    <property type="protein sequence ID" value="KAK8485325.1"/>
    <property type="molecule type" value="Genomic_DNA"/>
</dbReference>
<evidence type="ECO:0000256" key="1">
    <source>
        <dbReference type="ARBA" id="ARBA00008894"/>
    </source>
</evidence>
<name>A0ABR1ZX70_9ROSI</name>
<dbReference type="InterPro" id="IPR042197">
    <property type="entry name" value="Apaf_helical"/>
</dbReference>
<sequence length="1162" mass="131139">MCKFNRTKRAEEVAGRGKGPAKQRCRECRLSKKRDQSGIETWLAEADKSLEDACALEDKIRAGGLLSRLNWSQRCWLSYDIEYLKRKIFSHVVLATLWESDFATHFMPSQSLKSALLGVMSAVKDEHGPGVIAVCGRRGVGKTSLANLLERKAQALLNFKAKKLVISQSTNAEQVQQELAAFLGLPLQQICADERAERLRLELKSQGRNLIILDNVCKELNLVSIGIPNHVNCRVVVTVSDVQLLESCGIRNSKVIRLEPLDKAEAWKLLEDNLSSDISSEIKQVAKQIAEEFEHCTVSILTLGRALKGEVLDEWMKAYKSLKSEQEKIEKRSIEIVYRSGKTHVRTPSVIREAALLVASRDDNEFLRIKSLVGLWERRNKEDLESYTAIFYVASRQEELDDMEFPSEKLQILLLSGSNYQISNVFLQRLTALKVVAVHSGVLSLNALQNLINLKALHLEHCKLDGLSSLVKLEQLEILSFQGSDISELPDEIGELKNLILLDLSCCQKLLRTPLYLIRRLLQLEELYFSGLSFGEWWSKERSAEGVDISPSMINSLFSWATESFQKQGSHSKPRALKVSALFQNESNELNLKSTVTYLDRVRILVVRNHVVPNLVQSVKKVKVKHCYNWEKVFQNGRILHAGEDDSGALLSNLTSLDLEYVSRLSSLVIICSGQTLQNLTTLKLNGCCNLQFLFSMTLAQSLKQLETLEICGCKELKQIIAETTGAVDVGVNEQVHPVVVNVNSGVNESVHPVPLHHQYLPRLKTLLITGCDALEYIFQLPKGQVFPELTQLEMRNCLQLKEVFSFKQGAEWKENVVPRSSSWRPRVFVLILCLENNLSIKLPELQHLEAGACRKLSKKALFKLIGNCQLKELRLFNVGNQLCENLFDYEGGCLLSCLEKLRLHNLYELRSIWTVSAQMVTLQKLTCLEMVKCSKLKNLFSPLLARNLLELKNLIVRECDDLVQLISRDQIPSSSSSPLPSASGYKPVYFPNLEEILIEDCNKLKNLFPVSVACFPNLQKFSVVRAFALVEIFGHEEGKAKVKSGKEITKAKIEKENVKLQFLKLETLQLKKLPTLVTFNPVDYCCEFPQLKSLQVKDCTCLATKFETSESASDHTVYTKTNETLLPIPEKPEVKLRRSVTVVEIPTSNGDIDWSPGMKMN</sequence>
<evidence type="ECO:0000313" key="8">
    <source>
        <dbReference type="Proteomes" id="UP001472677"/>
    </source>
</evidence>
<dbReference type="Pfam" id="PF23247">
    <property type="entry name" value="LRR_RPS2"/>
    <property type="match status" value="3"/>
</dbReference>
<dbReference type="Pfam" id="PF00931">
    <property type="entry name" value="NB-ARC"/>
    <property type="match status" value="1"/>
</dbReference>
<feature type="domain" description="Disease resistance protein At4g27190-like leucine-rich repeats" evidence="6">
    <location>
        <begin position="990"/>
        <end position="1110"/>
    </location>
</feature>
<dbReference type="Gene3D" id="3.80.10.10">
    <property type="entry name" value="Ribonuclease Inhibitor"/>
    <property type="match status" value="3"/>
</dbReference>
<keyword evidence="8" id="KW-1185">Reference proteome</keyword>
<dbReference type="InterPro" id="IPR050905">
    <property type="entry name" value="Plant_NBS-LRR"/>
</dbReference>
<feature type="domain" description="Disease resistance protein At4g27190-like leucine-rich repeats" evidence="6">
    <location>
        <begin position="843"/>
        <end position="961"/>
    </location>
</feature>
<dbReference type="SUPFAM" id="SSF52047">
    <property type="entry name" value="RNI-like"/>
    <property type="match status" value="2"/>
</dbReference>
<keyword evidence="3" id="KW-0611">Plant defense</keyword>
<dbReference type="Gene3D" id="3.40.50.300">
    <property type="entry name" value="P-loop containing nucleotide triphosphate hydrolases"/>
    <property type="match status" value="1"/>
</dbReference>
<evidence type="ECO:0008006" key="9">
    <source>
        <dbReference type="Google" id="ProtNLM"/>
    </source>
</evidence>
<dbReference type="PANTHER" id="PTHR33463:SF203">
    <property type="entry name" value="AAA+ ATPASE DOMAIN-CONTAINING PROTEIN"/>
    <property type="match status" value="1"/>
</dbReference>
<evidence type="ECO:0000256" key="4">
    <source>
        <dbReference type="ARBA" id="ARBA00022840"/>
    </source>
</evidence>
<accession>A0ABR1ZX70</accession>
<protein>
    <recommendedName>
        <fullName evidence="9">AAA+ ATPase domain-containing protein</fullName>
    </recommendedName>
</protein>
<dbReference type="PRINTS" id="PR00364">
    <property type="entry name" value="DISEASERSIST"/>
</dbReference>
<gene>
    <name evidence="7" type="ORF">V6N12_013120</name>
</gene>
<dbReference type="InterPro" id="IPR032675">
    <property type="entry name" value="LRR_dom_sf"/>
</dbReference>
<organism evidence="7 8">
    <name type="scientific">Hibiscus sabdariffa</name>
    <name type="common">roselle</name>
    <dbReference type="NCBI Taxonomy" id="183260"/>
    <lineage>
        <taxon>Eukaryota</taxon>
        <taxon>Viridiplantae</taxon>
        <taxon>Streptophyta</taxon>
        <taxon>Embryophyta</taxon>
        <taxon>Tracheophyta</taxon>
        <taxon>Spermatophyta</taxon>
        <taxon>Magnoliopsida</taxon>
        <taxon>eudicotyledons</taxon>
        <taxon>Gunneridae</taxon>
        <taxon>Pentapetalae</taxon>
        <taxon>rosids</taxon>
        <taxon>malvids</taxon>
        <taxon>Malvales</taxon>
        <taxon>Malvaceae</taxon>
        <taxon>Malvoideae</taxon>
        <taxon>Hibiscus</taxon>
    </lineage>
</organism>
<comment type="similarity">
    <text evidence="1">Belongs to the disease resistance NB-LRR family.</text>
</comment>
<feature type="domain" description="Disease resistance protein At4g27190-like leucine-rich repeats" evidence="6">
    <location>
        <begin position="595"/>
        <end position="715"/>
    </location>
</feature>
<dbReference type="PANTHER" id="PTHR33463">
    <property type="entry name" value="NB-ARC DOMAIN-CONTAINING PROTEIN-RELATED"/>
    <property type="match status" value="1"/>
</dbReference>
<evidence type="ECO:0000256" key="2">
    <source>
        <dbReference type="ARBA" id="ARBA00022741"/>
    </source>
</evidence>
<reference evidence="7 8" key="1">
    <citation type="journal article" date="2024" name="G3 (Bethesda)">
        <title>Genome assembly of Hibiscus sabdariffa L. provides insights into metabolisms of medicinal natural products.</title>
        <authorList>
            <person name="Kim T."/>
        </authorList>
    </citation>
    <scope>NUCLEOTIDE SEQUENCE [LARGE SCALE GENOMIC DNA]</scope>
    <source>
        <strain evidence="7">TK-2024</strain>
        <tissue evidence="7">Old leaves</tissue>
    </source>
</reference>
<comment type="caution">
    <text evidence="7">The sequence shown here is derived from an EMBL/GenBank/DDBJ whole genome shotgun (WGS) entry which is preliminary data.</text>
</comment>
<evidence type="ECO:0000313" key="7">
    <source>
        <dbReference type="EMBL" id="KAK8485325.1"/>
    </source>
</evidence>
<keyword evidence="2" id="KW-0547">Nucleotide-binding</keyword>
<proteinExistence type="inferred from homology"/>
<evidence type="ECO:0000259" key="6">
    <source>
        <dbReference type="Pfam" id="PF23247"/>
    </source>
</evidence>
<keyword evidence="4" id="KW-0067">ATP-binding</keyword>
<dbReference type="InterPro" id="IPR027417">
    <property type="entry name" value="P-loop_NTPase"/>
</dbReference>